<sequence>MDSLANGNKASPKVTDADKRVHECSRSQEAVAGQLTEPVVGGSANQGLQPWPARSFVDVLTLCNCFAGNTALYEEDAAAEGVQAMPTSTGPLRSITAGLVSHLILFLTVLVQPPNATRACTTFHMAGIMSRIR</sequence>
<keyword evidence="4" id="KW-1185">Reference proteome</keyword>
<dbReference type="EMBL" id="CAMXCT030000248">
    <property type="protein sequence ID" value="CAL4763474.1"/>
    <property type="molecule type" value="Genomic_DNA"/>
</dbReference>
<protein>
    <submittedName>
        <fullName evidence="2">Uncharacterized protein</fullName>
    </submittedName>
</protein>
<accession>A0A9P1FJF8</accession>
<reference evidence="3 4" key="2">
    <citation type="submission" date="2024-05" db="EMBL/GenBank/DDBJ databases">
        <authorList>
            <person name="Chen Y."/>
            <person name="Shah S."/>
            <person name="Dougan E. K."/>
            <person name="Thang M."/>
            <person name="Chan C."/>
        </authorList>
    </citation>
    <scope>NUCLEOTIDE SEQUENCE [LARGE SCALE GENOMIC DNA]</scope>
</reference>
<name>A0A9P1FJF8_9DINO</name>
<gene>
    <name evidence="2" type="ORF">C1SCF055_LOCUS4413</name>
</gene>
<comment type="caution">
    <text evidence="2">The sequence shown here is derived from an EMBL/GenBank/DDBJ whole genome shotgun (WGS) entry which is preliminary data.</text>
</comment>
<dbReference type="Proteomes" id="UP001152797">
    <property type="component" value="Unassembled WGS sequence"/>
</dbReference>
<dbReference type="EMBL" id="CAMXCT010000248">
    <property type="protein sequence ID" value="CAI3976162.1"/>
    <property type="molecule type" value="Genomic_DNA"/>
</dbReference>
<evidence type="ECO:0000313" key="2">
    <source>
        <dbReference type="EMBL" id="CAI3976162.1"/>
    </source>
</evidence>
<evidence type="ECO:0000313" key="3">
    <source>
        <dbReference type="EMBL" id="CAL4763474.1"/>
    </source>
</evidence>
<dbReference type="AlphaFoldDB" id="A0A9P1FJF8"/>
<feature type="region of interest" description="Disordered" evidence="1">
    <location>
        <begin position="1"/>
        <end position="20"/>
    </location>
</feature>
<evidence type="ECO:0000313" key="4">
    <source>
        <dbReference type="Proteomes" id="UP001152797"/>
    </source>
</evidence>
<organism evidence="2">
    <name type="scientific">Cladocopium goreaui</name>
    <dbReference type="NCBI Taxonomy" id="2562237"/>
    <lineage>
        <taxon>Eukaryota</taxon>
        <taxon>Sar</taxon>
        <taxon>Alveolata</taxon>
        <taxon>Dinophyceae</taxon>
        <taxon>Suessiales</taxon>
        <taxon>Symbiodiniaceae</taxon>
        <taxon>Cladocopium</taxon>
    </lineage>
</organism>
<proteinExistence type="predicted"/>
<dbReference type="EMBL" id="CAMXCT020000248">
    <property type="protein sequence ID" value="CAL1129537.1"/>
    <property type="molecule type" value="Genomic_DNA"/>
</dbReference>
<reference evidence="2" key="1">
    <citation type="submission" date="2022-10" db="EMBL/GenBank/DDBJ databases">
        <authorList>
            <person name="Chen Y."/>
            <person name="Dougan E. K."/>
            <person name="Chan C."/>
            <person name="Rhodes N."/>
            <person name="Thang M."/>
        </authorList>
    </citation>
    <scope>NUCLEOTIDE SEQUENCE</scope>
</reference>
<evidence type="ECO:0000256" key="1">
    <source>
        <dbReference type="SAM" id="MobiDB-lite"/>
    </source>
</evidence>